<dbReference type="PANTHER" id="PTHR34413">
    <property type="entry name" value="PROPHAGE TAIL FIBER ASSEMBLY PROTEIN HOMOLOG TFAE-RELATED-RELATED"/>
    <property type="match status" value="1"/>
</dbReference>
<reference evidence="5" key="1">
    <citation type="submission" date="2016-09" db="EMBL/GenBank/DDBJ databases">
        <authorList>
            <person name="Wan X."/>
            <person name="Hou S."/>
        </authorList>
    </citation>
    <scope>NUCLEOTIDE SEQUENCE [LARGE SCALE GENOMIC DNA]</scope>
    <source>
        <strain evidence="5">KH87</strain>
    </source>
</reference>
<feature type="region of interest" description="Disordered" evidence="1">
    <location>
        <begin position="677"/>
        <end position="699"/>
    </location>
</feature>
<proteinExistence type="predicted"/>
<dbReference type="GO" id="GO:0016887">
    <property type="term" value="F:ATP hydrolysis activity"/>
    <property type="evidence" value="ECO:0007669"/>
    <property type="project" value="InterPro"/>
</dbReference>
<dbReference type="GO" id="GO:0004519">
    <property type="term" value="F:endonuclease activity"/>
    <property type="evidence" value="ECO:0007669"/>
    <property type="project" value="InterPro"/>
</dbReference>
<evidence type="ECO:0000259" key="2">
    <source>
        <dbReference type="Pfam" id="PF05876"/>
    </source>
</evidence>
<dbReference type="InterPro" id="IPR046454">
    <property type="entry name" value="GpA_endonuclease"/>
</dbReference>
<dbReference type="AlphaFoldDB" id="A0A1E7Q8C0"/>
<dbReference type="PANTHER" id="PTHR34413:SF2">
    <property type="entry name" value="PROPHAGE TAIL FIBER ASSEMBLY PROTEIN HOMOLOG TFAE-RELATED"/>
    <property type="match status" value="1"/>
</dbReference>
<evidence type="ECO:0000259" key="3">
    <source>
        <dbReference type="Pfam" id="PF20454"/>
    </source>
</evidence>
<dbReference type="OrthoDB" id="5181253at2"/>
<evidence type="ECO:0000256" key="1">
    <source>
        <dbReference type="SAM" id="MobiDB-lite"/>
    </source>
</evidence>
<evidence type="ECO:0008006" key="6">
    <source>
        <dbReference type="Google" id="ProtNLM"/>
    </source>
</evidence>
<comment type="caution">
    <text evidence="4">The sequence shown here is derived from an EMBL/GenBank/DDBJ whole genome shotgun (WGS) entry which is preliminary data.</text>
</comment>
<feature type="domain" description="Terminase large subunit GpA endonuclease" evidence="3">
    <location>
        <begin position="333"/>
        <end position="651"/>
    </location>
</feature>
<organism evidence="4 5">
    <name type="scientific">Rheinheimera salexigens</name>
    <dbReference type="NCBI Taxonomy" id="1628148"/>
    <lineage>
        <taxon>Bacteria</taxon>
        <taxon>Pseudomonadati</taxon>
        <taxon>Pseudomonadota</taxon>
        <taxon>Gammaproteobacteria</taxon>
        <taxon>Chromatiales</taxon>
        <taxon>Chromatiaceae</taxon>
        <taxon>Rheinheimera</taxon>
    </lineage>
</organism>
<dbReference type="STRING" id="1628148.BI198_12740"/>
<keyword evidence="5" id="KW-1185">Reference proteome</keyword>
<protein>
    <recommendedName>
        <fullName evidence="6">DNA packaging protein</fullName>
    </recommendedName>
</protein>
<evidence type="ECO:0000313" key="5">
    <source>
        <dbReference type="Proteomes" id="UP000242258"/>
    </source>
</evidence>
<dbReference type="EMBL" id="MKEK01000001">
    <property type="protein sequence ID" value="OEY70341.1"/>
    <property type="molecule type" value="Genomic_DNA"/>
</dbReference>
<dbReference type="Pfam" id="PF05876">
    <property type="entry name" value="GpA_ATPase"/>
    <property type="match status" value="1"/>
</dbReference>
<dbReference type="Pfam" id="PF20454">
    <property type="entry name" value="GpA_nuclease"/>
    <property type="match status" value="1"/>
</dbReference>
<accession>A0A1E7Q8C0</accession>
<dbReference type="InterPro" id="IPR051220">
    <property type="entry name" value="TFA_Chaperone"/>
</dbReference>
<name>A0A1E7Q8C0_9GAMM</name>
<gene>
    <name evidence="4" type="ORF">BI198_12740</name>
</gene>
<dbReference type="RefSeq" id="WP_070049895.1">
    <property type="nucleotide sequence ID" value="NZ_CBCSDO010000008.1"/>
</dbReference>
<dbReference type="InterPro" id="IPR046453">
    <property type="entry name" value="GpA_ATPase"/>
</dbReference>
<feature type="domain" description="Phage terminase large subunit GpA ATPase" evidence="2">
    <location>
        <begin position="40"/>
        <end position="309"/>
    </location>
</feature>
<feature type="compositionally biased region" description="Basic residues" evidence="1">
    <location>
        <begin position="690"/>
        <end position="699"/>
    </location>
</feature>
<evidence type="ECO:0000313" key="4">
    <source>
        <dbReference type="EMBL" id="OEY70341.1"/>
    </source>
</evidence>
<dbReference type="Proteomes" id="UP000242258">
    <property type="component" value="Unassembled WGS sequence"/>
</dbReference>
<sequence length="699" mass="79847">MINYGDVCQIKRDIASLLKPPVRMSVTEAVQEYARVKLASGNWGKWDIETTPYMREPLDMLTSRRHRGLIFVGPARTGKSQALVDGFVAYDVKCDPSDMLVVQITKEKAAEFSKKRIGPMLDNSPDLQPLLSPRGHDNNLHDKVLRAGNYLKLAWPAKSIFASSEWRRVIITDYDRSQTLLDVEGEGSGFDLALKRTQSFRSRGMAVAESSPGYEVLDPDWVPSTEKPHEFPPTLGVGALYNLGDRRLLYWPCPSCGEFFPAQWKYLRWNESETDIRKASRTVTCFCPHCGDAEIKQTAKQQMLMASRWVPEGCNISAAGEITGTLIDTDFLSYWMEGPAASFQSWEQLVYNYLSGVKDFEATGSQEKLKATINTDQGRPYSYQKSDRKRSSDRLAERAEVTTKRHVPEGALFLVACVDVQAGKDRRFVVQVHGNSEHERWVIDRYNIKLSARIKDDNATEPTERYHQIDPAGYPEDWHQLSKLILDRGYPLDDESGREMHVHLIVCDHGGEDGVSDNAYGYYRKLRTENRHHKLMLVKGGSSAQTEMVKITRPDNTKRADRKAAAKGDVPLHILATNRLKDNVSSKLERETEGSGYVHFPDWLGAWFYEELTAESRDEQGRWDKANKKRANEAWDLLCYNEAAQYQLQTHKPKFWLSPARWAQPWNENINVYHPDKQHQAPAAKQAAPRQRRVRYRTT</sequence>
<feature type="compositionally biased region" description="Low complexity" evidence="1">
    <location>
        <begin position="680"/>
        <end position="689"/>
    </location>
</feature>